<evidence type="ECO:0000256" key="3">
    <source>
        <dbReference type="ARBA" id="ARBA00022695"/>
    </source>
</evidence>
<keyword evidence="4 5" id="KW-0448">Lipopolysaccharide biosynthesis</keyword>
<comment type="catalytic activity">
    <reaction evidence="5">
        <text>3-deoxy-alpha-D-manno-oct-2-ulosonate + CTP = CMP-3-deoxy-beta-D-manno-octulosonate + diphosphate</text>
        <dbReference type="Rhea" id="RHEA:23448"/>
        <dbReference type="ChEBI" id="CHEBI:33019"/>
        <dbReference type="ChEBI" id="CHEBI:37563"/>
        <dbReference type="ChEBI" id="CHEBI:85986"/>
        <dbReference type="ChEBI" id="CHEBI:85987"/>
        <dbReference type="EC" id="2.7.7.38"/>
    </reaction>
</comment>
<keyword evidence="3 5" id="KW-0548">Nucleotidyltransferase</keyword>
<keyword evidence="2 5" id="KW-0808">Transferase</keyword>
<evidence type="ECO:0000256" key="2">
    <source>
        <dbReference type="ARBA" id="ARBA00022679"/>
    </source>
</evidence>
<dbReference type="NCBIfam" id="NF003950">
    <property type="entry name" value="PRK05450.1-3"/>
    <property type="match status" value="1"/>
</dbReference>
<sequence>MSFTVIIPARYQSSRLPGKPLADIGGKPMVIHVVEQAQLSGASRIVVATDDERIAEVVTEFGAEVCMTSAHHQSGTERLAEVCEMLELADDEIIVNVQGDEPLIPPSNIRQVAENLANSHDAGMSTLATPIHRTDEWLDPNVVKVVYNAQGHALYFSRSAMPYDRDGLFEDEPALKTRFWLRHIGIYAYRSGFIRRYINWKPSPLELIESLEQLRVLWYGEKIHVGVAPEAPPHGVDTPEHLNLIRDIVNGLDSE</sequence>
<dbReference type="PANTHER" id="PTHR42866:SF2">
    <property type="entry name" value="3-DEOXY-MANNO-OCTULOSONATE CYTIDYLYLTRANSFERASE, MITOCHONDRIAL"/>
    <property type="match status" value="1"/>
</dbReference>
<evidence type="ECO:0000313" key="7">
    <source>
        <dbReference type="Proteomes" id="UP001165393"/>
    </source>
</evidence>
<dbReference type="Proteomes" id="UP001165393">
    <property type="component" value="Unassembled WGS sequence"/>
</dbReference>
<dbReference type="GO" id="GO:0016020">
    <property type="term" value="C:membrane"/>
    <property type="evidence" value="ECO:0007669"/>
    <property type="project" value="UniProtKB-SubCell"/>
</dbReference>
<dbReference type="PANTHER" id="PTHR42866">
    <property type="entry name" value="3-DEOXY-MANNO-OCTULOSONATE CYTIDYLYLTRANSFERASE"/>
    <property type="match status" value="1"/>
</dbReference>
<dbReference type="InterPro" id="IPR004528">
    <property type="entry name" value="KdsB"/>
</dbReference>
<dbReference type="InterPro" id="IPR003329">
    <property type="entry name" value="Cytidylyl_trans"/>
</dbReference>
<comment type="function">
    <text evidence="5">Activates KDO (a required 8-carbon sugar) for incorporation into bacterial lipopolysaccharide in Gram-negative bacteria.</text>
</comment>
<dbReference type="Gene3D" id="3.90.550.10">
    <property type="entry name" value="Spore Coat Polysaccharide Biosynthesis Protein SpsA, Chain A"/>
    <property type="match status" value="1"/>
</dbReference>
<evidence type="ECO:0000313" key="6">
    <source>
        <dbReference type="EMBL" id="MCM2679946.1"/>
    </source>
</evidence>
<dbReference type="EC" id="2.7.7.38" evidence="5"/>
<dbReference type="InterPro" id="IPR029044">
    <property type="entry name" value="Nucleotide-diphossugar_trans"/>
</dbReference>
<dbReference type="FunFam" id="3.90.550.10:FF:000011">
    <property type="entry name" value="3-deoxy-manno-octulosonate cytidylyltransferase"/>
    <property type="match status" value="1"/>
</dbReference>
<evidence type="ECO:0000256" key="4">
    <source>
        <dbReference type="ARBA" id="ARBA00022985"/>
    </source>
</evidence>
<dbReference type="CDD" id="cd02517">
    <property type="entry name" value="CMP-KDO-Synthetase"/>
    <property type="match status" value="1"/>
</dbReference>
<dbReference type="GO" id="GO:0005829">
    <property type="term" value="C:cytosol"/>
    <property type="evidence" value="ECO:0007669"/>
    <property type="project" value="TreeGrafter"/>
</dbReference>
<organism evidence="6 7">
    <name type="scientific">Echinimonas agarilytica</name>
    <dbReference type="NCBI Taxonomy" id="1215918"/>
    <lineage>
        <taxon>Bacteria</taxon>
        <taxon>Pseudomonadati</taxon>
        <taxon>Pseudomonadota</taxon>
        <taxon>Gammaproteobacteria</taxon>
        <taxon>Alteromonadales</taxon>
        <taxon>Echinimonadaceae</taxon>
        <taxon>Echinimonas</taxon>
    </lineage>
</organism>
<dbReference type="GO" id="GO:0033468">
    <property type="term" value="P:CMP-keto-3-deoxy-D-manno-octulosonic acid biosynthetic process"/>
    <property type="evidence" value="ECO:0007669"/>
    <property type="project" value="UniProtKB-UniRule"/>
</dbReference>
<dbReference type="GO" id="GO:0009103">
    <property type="term" value="P:lipopolysaccharide biosynthetic process"/>
    <property type="evidence" value="ECO:0007669"/>
    <property type="project" value="UniProtKB-UniRule"/>
</dbReference>
<keyword evidence="5" id="KW-0963">Cytoplasm</keyword>
<dbReference type="GO" id="GO:0008690">
    <property type="term" value="F:3-deoxy-manno-octulosonate cytidylyltransferase activity"/>
    <property type="evidence" value="ECO:0007669"/>
    <property type="project" value="UniProtKB-UniRule"/>
</dbReference>
<dbReference type="NCBIfam" id="NF009905">
    <property type="entry name" value="PRK13368.1"/>
    <property type="match status" value="1"/>
</dbReference>
<dbReference type="EMBL" id="JAMQGP010000003">
    <property type="protein sequence ID" value="MCM2679946.1"/>
    <property type="molecule type" value="Genomic_DNA"/>
</dbReference>
<comment type="caution">
    <text evidence="6">The sequence shown here is derived from an EMBL/GenBank/DDBJ whole genome shotgun (WGS) entry which is preliminary data.</text>
</comment>
<protein>
    <recommendedName>
        <fullName evidence="5">3-deoxy-manno-octulosonate cytidylyltransferase</fullName>
        <ecNumber evidence="5">2.7.7.38</ecNumber>
    </recommendedName>
    <alternativeName>
        <fullName evidence="5">CMP-2-keto-3-deoxyoctulosonic acid synthase</fullName>
        <shortName evidence="5">CKS</shortName>
        <shortName evidence="5">CMP-KDO synthase</shortName>
    </alternativeName>
</protein>
<dbReference type="AlphaFoldDB" id="A0AA42B852"/>
<proteinExistence type="inferred from homology"/>
<reference evidence="6 7" key="1">
    <citation type="journal article" date="2013" name="Antonie Van Leeuwenhoek">
        <title>Echinimonas agarilytica gen. nov., sp. nov., a new gammaproteobacterium isolated from the sea urchin Strongylocentrotus intermedius.</title>
        <authorList>
            <person name="Nedashkovskaya O.I."/>
            <person name="Stenkova A.M."/>
            <person name="Zhukova N.V."/>
            <person name="Van Trappen S."/>
            <person name="Lee J.S."/>
            <person name="Kim S.B."/>
        </authorList>
    </citation>
    <scope>NUCLEOTIDE SEQUENCE [LARGE SCALE GENOMIC DNA]</scope>
    <source>
        <strain evidence="6 7">KMM 6351</strain>
    </source>
</reference>
<dbReference type="NCBIfam" id="TIGR00466">
    <property type="entry name" value="kdsB"/>
    <property type="match status" value="1"/>
</dbReference>
<name>A0AA42B852_9GAMM</name>
<dbReference type="Pfam" id="PF02348">
    <property type="entry name" value="CTP_transf_3"/>
    <property type="match status" value="1"/>
</dbReference>
<evidence type="ECO:0000256" key="5">
    <source>
        <dbReference type="HAMAP-Rule" id="MF_00057"/>
    </source>
</evidence>
<keyword evidence="7" id="KW-1185">Reference proteome</keyword>
<accession>A0AA42B852</accession>
<evidence type="ECO:0000256" key="1">
    <source>
        <dbReference type="ARBA" id="ARBA00004370"/>
    </source>
</evidence>
<gene>
    <name evidence="5 6" type="primary">kdsB</name>
    <name evidence="6" type="ORF">NAF29_09740</name>
</gene>
<dbReference type="RefSeq" id="WP_251261356.1">
    <property type="nucleotide sequence ID" value="NZ_JAMQGP010000003.1"/>
</dbReference>
<dbReference type="NCBIfam" id="NF003952">
    <property type="entry name" value="PRK05450.1-5"/>
    <property type="match status" value="1"/>
</dbReference>
<comment type="pathway">
    <text evidence="5">Nucleotide-sugar biosynthesis; CMP-3-deoxy-D-manno-octulosonate biosynthesis; CMP-3-deoxy-D-manno-octulosonate from 3-deoxy-D-manno-octulosonate and CTP: step 1/1.</text>
</comment>
<dbReference type="HAMAP" id="MF_00057">
    <property type="entry name" value="KdsB"/>
    <property type="match status" value="1"/>
</dbReference>
<dbReference type="SUPFAM" id="SSF53448">
    <property type="entry name" value="Nucleotide-diphospho-sugar transferases"/>
    <property type="match status" value="1"/>
</dbReference>
<comment type="subcellular location">
    <subcellularLocation>
        <location evidence="5">Cytoplasm</location>
    </subcellularLocation>
    <subcellularLocation>
        <location evidence="1">Membrane</location>
    </subcellularLocation>
</comment>
<comment type="similarity">
    <text evidence="5">Belongs to the KdsB family.</text>
</comment>